<feature type="transmembrane region" description="Helical" evidence="11">
    <location>
        <begin position="150"/>
        <end position="172"/>
    </location>
</feature>
<evidence type="ECO:0000256" key="7">
    <source>
        <dbReference type="ARBA" id="ARBA00022777"/>
    </source>
</evidence>
<dbReference type="PANTHER" id="PTHR45436">
    <property type="entry name" value="SENSOR HISTIDINE KINASE YKOH"/>
    <property type="match status" value="1"/>
</dbReference>
<dbReference type="InterPro" id="IPR036890">
    <property type="entry name" value="HATPase_C_sf"/>
</dbReference>
<feature type="domain" description="Histidine kinase" evidence="12">
    <location>
        <begin position="241"/>
        <end position="453"/>
    </location>
</feature>
<dbReference type="EMBL" id="JBHTON010000006">
    <property type="protein sequence ID" value="MFD1484263.1"/>
    <property type="molecule type" value="Genomic_DNA"/>
</dbReference>
<evidence type="ECO:0000256" key="10">
    <source>
        <dbReference type="ARBA" id="ARBA00023136"/>
    </source>
</evidence>
<keyword evidence="15" id="KW-1185">Reference proteome</keyword>
<name>A0ABW4E4Q4_9LACO</name>
<proteinExistence type="predicted"/>
<dbReference type="SMART" id="SM00387">
    <property type="entry name" value="HATPase_c"/>
    <property type="match status" value="1"/>
</dbReference>
<dbReference type="PROSITE" id="PS50109">
    <property type="entry name" value="HIS_KIN"/>
    <property type="match status" value="1"/>
</dbReference>
<keyword evidence="10 11" id="KW-0472">Membrane</keyword>
<comment type="subcellular location">
    <subcellularLocation>
        <location evidence="2">Membrane</location>
    </subcellularLocation>
</comment>
<dbReference type="InterPro" id="IPR003661">
    <property type="entry name" value="HisK_dim/P_dom"/>
</dbReference>
<evidence type="ECO:0000256" key="5">
    <source>
        <dbReference type="ARBA" id="ARBA00022679"/>
    </source>
</evidence>
<evidence type="ECO:0000313" key="15">
    <source>
        <dbReference type="Proteomes" id="UP001597252"/>
    </source>
</evidence>
<evidence type="ECO:0000256" key="6">
    <source>
        <dbReference type="ARBA" id="ARBA00022692"/>
    </source>
</evidence>
<dbReference type="Gene3D" id="3.30.565.10">
    <property type="entry name" value="Histidine kinase-like ATPase, C-terminal domain"/>
    <property type="match status" value="1"/>
</dbReference>
<evidence type="ECO:0000256" key="1">
    <source>
        <dbReference type="ARBA" id="ARBA00000085"/>
    </source>
</evidence>
<evidence type="ECO:0000256" key="2">
    <source>
        <dbReference type="ARBA" id="ARBA00004370"/>
    </source>
</evidence>
<keyword evidence="4" id="KW-0597">Phosphoprotein</keyword>
<dbReference type="InterPro" id="IPR003660">
    <property type="entry name" value="HAMP_dom"/>
</dbReference>
<keyword evidence="7 14" id="KW-0418">Kinase</keyword>
<gene>
    <name evidence="14" type="ORF">ACFQ5J_03335</name>
</gene>
<dbReference type="RefSeq" id="WP_125752299.1">
    <property type="nucleotide sequence ID" value="NZ_JBHTON010000006.1"/>
</dbReference>
<dbReference type="Gene3D" id="1.10.287.130">
    <property type="match status" value="1"/>
</dbReference>
<dbReference type="PROSITE" id="PS50885">
    <property type="entry name" value="HAMP"/>
    <property type="match status" value="1"/>
</dbReference>
<reference evidence="15" key="1">
    <citation type="journal article" date="2019" name="Int. J. Syst. Evol. Microbiol.">
        <title>The Global Catalogue of Microorganisms (GCM) 10K type strain sequencing project: providing services to taxonomists for standard genome sequencing and annotation.</title>
        <authorList>
            <consortium name="The Broad Institute Genomics Platform"/>
            <consortium name="The Broad Institute Genome Sequencing Center for Infectious Disease"/>
            <person name="Wu L."/>
            <person name="Ma J."/>
        </authorList>
    </citation>
    <scope>NUCLEOTIDE SEQUENCE [LARGE SCALE GENOMIC DNA]</scope>
    <source>
        <strain evidence="15">CCM 8903</strain>
    </source>
</reference>
<dbReference type="InterPro" id="IPR050428">
    <property type="entry name" value="TCS_sensor_his_kinase"/>
</dbReference>
<dbReference type="PRINTS" id="PR00344">
    <property type="entry name" value="BCTRLSENSOR"/>
</dbReference>
<dbReference type="SMART" id="SM00388">
    <property type="entry name" value="HisKA"/>
    <property type="match status" value="1"/>
</dbReference>
<dbReference type="InterPro" id="IPR005467">
    <property type="entry name" value="His_kinase_dom"/>
</dbReference>
<dbReference type="InterPro" id="IPR036097">
    <property type="entry name" value="HisK_dim/P_sf"/>
</dbReference>
<dbReference type="CDD" id="cd00075">
    <property type="entry name" value="HATPase"/>
    <property type="match status" value="1"/>
</dbReference>
<dbReference type="InterPro" id="IPR003594">
    <property type="entry name" value="HATPase_dom"/>
</dbReference>
<evidence type="ECO:0000256" key="9">
    <source>
        <dbReference type="ARBA" id="ARBA00023012"/>
    </source>
</evidence>
<dbReference type="GO" id="GO:0016301">
    <property type="term" value="F:kinase activity"/>
    <property type="evidence" value="ECO:0007669"/>
    <property type="project" value="UniProtKB-KW"/>
</dbReference>
<dbReference type="EC" id="2.7.13.3" evidence="3"/>
<dbReference type="Pfam" id="PF00512">
    <property type="entry name" value="HisKA"/>
    <property type="match status" value="1"/>
</dbReference>
<protein>
    <recommendedName>
        <fullName evidence="3">histidine kinase</fullName>
        <ecNumber evidence="3">2.7.13.3</ecNumber>
    </recommendedName>
</protein>
<dbReference type="Pfam" id="PF02518">
    <property type="entry name" value="HATPase_c"/>
    <property type="match status" value="1"/>
</dbReference>
<keyword evidence="5" id="KW-0808">Transferase</keyword>
<comment type="catalytic activity">
    <reaction evidence="1">
        <text>ATP + protein L-histidine = ADP + protein N-phospho-L-histidine.</text>
        <dbReference type="EC" id="2.7.13.3"/>
    </reaction>
</comment>
<dbReference type="SMART" id="SM00304">
    <property type="entry name" value="HAMP"/>
    <property type="match status" value="1"/>
</dbReference>
<evidence type="ECO:0000259" key="13">
    <source>
        <dbReference type="PROSITE" id="PS50885"/>
    </source>
</evidence>
<keyword evidence="8 11" id="KW-1133">Transmembrane helix</keyword>
<dbReference type="SUPFAM" id="SSF55874">
    <property type="entry name" value="ATPase domain of HSP90 chaperone/DNA topoisomerase II/histidine kinase"/>
    <property type="match status" value="1"/>
</dbReference>
<evidence type="ECO:0000256" key="11">
    <source>
        <dbReference type="SAM" id="Phobius"/>
    </source>
</evidence>
<keyword evidence="9" id="KW-0902">Two-component regulatory system</keyword>
<dbReference type="Proteomes" id="UP001597252">
    <property type="component" value="Unassembled WGS sequence"/>
</dbReference>
<dbReference type="InterPro" id="IPR004358">
    <property type="entry name" value="Sig_transdc_His_kin-like_C"/>
</dbReference>
<dbReference type="CDD" id="cd00082">
    <property type="entry name" value="HisKA"/>
    <property type="match status" value="1"/>
</dbReference>
<keyword evidence="6 11" id="KW-0812">Transmembrane</keyword>
<comment type="caution">
    <text evidence="14">The sequence shown here is derived from an EMBL/GenBank/DDBJ whole genome shotgun (WGS) entry which is preliminary data.</text>
</comment>
<evidence type="ECO:0000256" key="3">
    <source>
        <dbReference type="ARBA" id="ARBA00012438"/>
    </source>
</evidence>
<evidence type="ECO:0000259" key="12">
    <source>
        <dbReference type="PROSITE" id="PS50109"/>
    </source>
</evidence>
<organism evidence="14 15">
    <name type="scientific">Lacticaseibacillus baoqingensis</name>
    <dbReference type="NCBI Taxonomy" id="2486013"/>
    <lineage>
        <taxon>Bacteria</taxon>
        <taxon>Bacillati</taxon>
        <taxon>Bacillota</taxon>
        <taxon>Bacilli</taxon>
        <taxon>Lactobacillales</taxon>
        <taxon>Lactobacillaceae</taxon>
        <taxon>Lacticaseibacillus</taxon>
    </lineage>
</organism>
<evidence type="ECO:0000256" key="8">
    <source>
        <dbReference type="ARBA" id="ARBA00022989"/>
    </source>
</evidence>
<evidence type="ECO:0000313" key="14">
    <source>
        <dbReference type="EMBL" id="MFD1484263.1"/>
    </source>
</evidence>
<accession>A0ABW4E4Q4</accession>
<feature type="domain" description="HAMP" evidence="13">
    <location>
        <begin position="178"/>
        <end position="233"/>
    </location>
</feature>
<dbReference type="PANTHER" id="PTHR45436:SF5">
    <property type="entry name" value="SENSOR HISTIDINE KINASE TRCS"/>
    <property type="match status" value="1"/>
</dbReference>
<evidence type="ECO:0000256" key="4">
    <source>
        <dbReference type="ARBA" id="ARBA00022553"/>
    </source>
</evidence>
<sequence>MRKNKQSSAAIMLRSMMKLIISVTLILGVLIVLAVGHQLLEAVSTTTAHITASLKQTDIDGNDDWEDWRRNNTLDTSASYVMVHNERADAKIKRYLSPNTATILKIKPIKIPLLTHVYYRPKVGFLYHRLVHARGIYYTLWQTMDPQLAVLVRVIEVTAFLLVLTLIITPLYTQRLVKRLTDPLSALSATTQVIASAKEPGAMALPVPAQPSEVTELATNFNELLGMLDERQEQQKLFVMNAAHELRTPIATIRSHAQLIERHGVDHPEIIAKSVRYITEESRQMQQLIEELLQLSRADRLALDLEDLDLSAALTTIIQKVAGTFQQQVITQIPEAIHTQGNQSALEQIVLNLVTNAAKYSPTDSQITIALTVSDQGAPVISVSDQGRGVEAADKAHIFERFYRSDDVRGTVAGTGLGLAIATQLAALTNSRLTVADNHPQGSIFSLHLPPAQTQA</sequence>
<dbReference type="SUPFAM" id="SSF47384">
    <property type="entry name" value="Homodimeric domain of signal transducing histidine kinase"/>
    <property type="match status" value="1"/>
</dbReference>